<feature type="domain" description="RNase III" evidence="7">
    <location>
        <begin position="7"/>
        <end position="141"/>
    </location>
</feature>
<comment type="function">
    <text evidence="6">Involved in correct processing of both the 5' and 3' ends of 23S rRNA precursor. Processes 30S rRNA precursor transcript even in absence of ribonuclease 3 (Rnc); Rnc processes 30S rRNA into smaller rRNA precursors.</text>
</comment>
<evidence type="ECO:0000256" key="5">
    <source>
        <dbReference type="ARBA" id="ARBA00022801"/>
    </source>
</evidence>
<keyword evidence="6" id="KW-0699">rRNA-binding</keyword>
<dbReference type="InterPro" id="IPR008226">
    <property type="entry name" value="Mini3_fam"/>
</dbReference>
<dbReference type="InterPro" id="IPR000999">
    <property type="entry name" value="RNase_III_dom"/>
</dbReference>
<feature type="active site" evidence="6">
    <location>
        <position position="31"/>
    </location>
</feature>
<reference evidence="8 9" key="1">
    <citation type="submission" date="2024-11" db="EMBL/GenBank/DDBJ databases">
        <authorList>
            <person name="Heng Y.C."/>
            <person name="Lim A.C.H."/>
            <person name="Lee J.K.Y."/>
            <person name="Kittelmann S."/>
        </authorList>
    </citation>
    <scope>NUCLEOTIDE SEQUENCE [LARGE SCALE GENOMIC DNA]</scope>
    <source>
        <strain evidence="8 9">WILCCON 0269</strain>
    </source>
</reference>
<dbReference type="PIRSF" id="PIRSF005520">
    <property type="entry name" value="UCP005520"/>
    <property type="match status" value="1"/>
</dbReference>
<comment type="caution">
    <text evidence="8">The sequence shown here is derived from an EMBL/GenBank/DDBJ whole genome shotgun (WGS) entry which is preliminary data.</text>
</comment>
<dbReference type="PANTHER" id="PTHR34276:SF1">
    <property type="entry name" value="MINI-RIBONUCLEASE 3"/>
    <property type="match status" value="1"/>
</dbReference>
<dbReference type="Proteomes" id="UP001623660">
    <property type="component" value="Unassembled WGS sequence"/>
</dbReference>
<comment type="subcellular location">
    <subcellularLocation>
        <location evidence="6">Cytoplasm</location>
    </subcellularLocation>
</comment>
<dbReference type="Gene3D" id="1.10.1520.10">
    <property type="entry name" value="Ribonuclease III domain"/>
    <property type="match status" value="1"/>
</dbReference>
<evidence type="ECO:0000259" key="7">
    <source>
        <dbReference type="SMART" id="SM00535"/>
    </source>
</evidence>
<gene>
    <name evidence="6" type="primary">mrnC</name>
    <name evidence="8" type="ORF">ACJDU8_11540</name>
</gene>
<evidence type="ECO:0000256" key="6">
    <source>
        <dbReference type="HAMAP-Rule" id="MF_01468"/>
    </source>
</evidence>
<keyword evidence="1 6" id="KW-0690">Ribosome biogenesis</keyword>
<keyword evidence="2 6" id="KW-0698">rRNA processing</keyword>
<protein>
    <recommendedName>
        <fullName evidence="6">Mini-ribonuclease 3</fullName>
        <shortName evidence="6">Mini-3</shortName>
        <shortName evidence="6">Mini-RNase 3</shortName>
        <ecNumber evidence="6">3.1.26.-</ecNumber>
    </recommendedName>
    <alternativeName>
        <fullName evidence="6">Mini-RNase III</fullName>
        <shortName evidence="6">Mini-III</shortName>
    </alternativeName>
</protein>
<dbReference type="EC" id="3.1.26.-" evidence="6"/>
<dbReference type="HAMAP" id="MF_01468">
    <property type="entry name" value="RNase_Mini_III"/>
    <property type="match status" value="1"/>
</dbReference>
<proteinExistence type="inferred from homology"/>
<evidence type="ECO:0000256" key="4">
    <source>
        <dbReference type="ARBA" id="ARBA00022759"/>
    </source>
</evidence>
<keyword evidence="3 6" id="KW-0540">Nuclease</keyword>
<comment type="cofactor">
    <cofactor evidence="6">
        <name>Mg(2+)</name>
        <dbReference type="ChEBI" id="CHEBI:18420"/>
    </cofactor>
</comment>
<dbReference type="CDD" id="cd00593">
    <property type="entry name" value="RIBOc"/>
    <property type="match status" value="1"/>
</dbReference>
<dbReference type="PANTHER" id="PTHR34276">
    <property type="entry name" value="MINI-RIBONUCLEASE 3"/>
    <property type="match status" value="1"/>
</dbReference>
<dbReference type="InterPro" id="IPR036389">
    <property type="entry name" value="RNase_III_sf"/>
</dbReference>
<dbReference type="SUPFAM" id="SSF69065">
    <property type="entry name" value="RNase III domain-like"/>
    <property type="match status" value="1"/>
</dbReference>
<keyword evidence="5 6" id="KW-0378">Hydrolase</keyword>
<keyword evidence="9" id="KW-1185">Reference proteome</keyword>
<keyword evidence="6" id="KW-0694">RNA-binding</keyword>
<dbReference type="SMART" id="SM00535">
    <property type="entry name" value="RIBOc"/>
    <property type="match status" value="1"/>
</dbReference>
<keyword evidence="4 6" id="KW-0255">Endonuclease</keyword>
<comment type="subunit">
    <text evidence="6">Homodimer.</text>
</comment>
<comment type="similarity">
    <text evidence="6">Belongs to the MrnC RNase family.</text>
</comment>
<sequence length="144" mass="16904">MENDLNDLLEIKFDKVSVRQLNPLTLAFVGDAVYELFVRTYLVNEHEDMSVHNLHVRAIKFVKAHSQSEIIKRLEKQLSDEELYFFKRGRNAKSGTVPKNADMQEYRFATGFETLVGFLYLTGEMDRLKYLFKFIITLKNKGEF</sequence>
<dbReference type="RefSeq" id="WP_406792301.1">
    <property type="nucleotide sequence ID" value="NZ_JBJHZX010000015.1"/>
</dbReference>
<dbReference type="Pfam" id="PF00636">
    <property type="entry name" value="Ribonuclease_3"/>
    <property type="match status" value="1"/>
</dbReference>
<keyword evidence="6" id="KW-0460">Magnesium</keyword>
<evidence type="ECO:0000256" key="2">
    <source>
        <dbReference type="ARBA" id="ARBA00022552"/>
    </source>
</evidence>
<organism evidence="8 9">
    <name type="scientific">Candidatus Clostridium eludens</name>
    <dbReference type="NCBI Taxonomy" id="3381663"/>
    <lineage>
        <taxon>Bacteria</taxon>
        <taxon>Bacillati</taxon>
        <taxon>Bacillota</taxon>
        <taxon>Clostridia</taxon>
        <taxon>Eubacteriales</taxon>
        <taxon>Clostridiaceae</taxon>
        <taxon>Clostridium</taxon>
    </lineage>
</organism>
<evidence type="ECO:0000313" key="8">
    <source>
        <dbReference type="EMBL" id="MFL0196193.1"/>
    </source>
</evidence>
<dbReference type="EMBL" id="JBJHZX010000015">
    <property type="protein sequence ID" value="MFL0196193.1"/>
    <property type="molecule type" value="Genomic_DNA"/>
</dbReference>
<name>A0ABW8SLY5_9CLOT</name>
<evidence type="ECO:0000256" key="1">
    <source>
        <dbReference type="ARBA" id="ARBA00022517"/>
    </source>
</evidence>
<keyword evidence="6" id="KW-0963">Cytoplasm</keyword>
<evidence type="ECO:0000256" key="3">
    <source>
        <dbReference type="ARBA" id="ARBA00022722"/>
    </source>
</evidence>
<evidence type="ECO:0000313" key="9">
    <source>
        <dbReference type="Proteomes" id="UP001623660"/>
    </source>
</evidence>
<accession>A0ABW8SLY5</accession>